<evidence type="ECO:0000256" key="1">
    <source>
        <dbReference type="ARBA" id="ARBA00004196"/>
    </source>
</evidence>
<dbReference type="Gene3D" id="1.10.287.470">
    <property type="entry name" value="Helix hairpin bin"/>
    <property type="match status" value="1"/>
</dbReference>
<evidence type="ECO:0000259" key="6">
    <source>
        <dbReference type="Pfam" id="PF25876"/>
    </source>
</evidence>
<dbReference type="EMBL" id="JAALHA020000023">
    <property type="protein sequence ID" value="MDR9899246.1"/>
    <property type="molecule type" value="Genomic_DNA"/>
</dbReference>
<dbReference type="SUPFAM" id="SSF111369">
    <property type="entry name" value="HlyD-like secretion proteins"/>
    <property type="match status" value="2"/>
</dbReference>
<gene>
    <name evidence="7" type="ORF">G7B40_032500</name>
</gene>
<dbReference type="Pfam" id="PF25876">
    <property type="entry name" value="HH_MFP_RND"/>
    <property type="match status" value="1"/>
</dbReference>
<dbReference type="RefSeq" id="WP_208352996.1">
    <property type="nucleotide sequence ID" value="NZ_JAALHA020000023.1"/>
</dbReference>
<keyword evidence="4" id="KW-0472">Membrane</keyword>
<feature type="domain" description="Multidrug resistance protein MdtA-like alpha-helical hairpin" evidence="6">
    <location>
        <begin position="180"/>
        <end position="237"/>
    </location>
</feature>
<accession>A0AAP5ICW8</accession>
<organism evidence="7 8">
    <name type="scientific">Aetokthonos hydrillicola Thurmond2011</name>
    <dbReference type="NCBI Taxonomy" id="2712845"/>
    <lineage>
        <taxon>Bacteria</taxon>
        <taxon>Bacillati</taxon>
        <taxon>Cyanobacteriota</taxon>
        <taxon>Cyanophyceae</taxon>
        <taxon>Nostocales</taxon>
        <taxon>Hapalosiphonaceae</taxon>
        <taxon>Aetokthonos</taxon>
    </lineage>
</organism>
<evidence type="ECO:0000313" key="7">
    <source>
        <dbReference type="EMBL" id="MDR9899246.1"/>
    </source>
</evidence>
<proteinExistence type="predicted"/>
<evidence type="ECO:0000256" key="3">
    <source>
        <dbReference type="SAM" id="Coils"/>
    </source>
</evidence>
<comment type="subcellular location">
    <subcellularLocation>
        <location evidence="1">Cell envelope</location>
    </subcellularLocation>
</comment>
<keyword evidence="5" id="KW-0732">Signal</keyword>
<comment type="caution">
    <text evidence="7">The sequence shown here is derived from an EMBL/GenBank/DDBJ whole genome shotgun (WGS) entry which is preliminary data.</text>
</comment>
<keyword evidence="4" id="KW-0812">Transmembrane</keyword>
<dbReference type="InterPro" id="IPR058624">
    <property type="entry name" value="MdtA-like_HH"/>
</dbReference>
<feature type="chain" id="PRO_5042914238" evidence="5">
    <location>
        <begin position="31"/>
        <end position="441"/>
    </location>
</feature>
<name>A0AAP5ICW8_9CYAN</name>
<evidence type="ECO:0000313" key="8">
    <source>
        <dbReference type="Proteomes" id="UP000667802"/>
    </source>
</evidence>
<feature type="coiled-coil region" evidence="3">
    <location>
        <begin position="108"/>
        <end position="135"/>
    </location>
</feature>
<dbReference type="PANTHER" id="PTHR32347">
    <property type="entry name" value="EFFLUX SYSTEM COMPONENT YKNX-RELATED"/>
    <property type="match status" value="1"/>
</dbReference>
<keyword evidence="4" id="KW-1133">Transmembrane helix</keyword>
<dbReference type="Gene3D" id="2.40.50.100">
    <property type="match status" value="1"/>
</dbReference>
<dbReference type="InterPro" id="IPR014315">
    <property type="entry name" value="ABC_heterocyst_DevB"/>
</dbReference>
<dbReference type="Gene3D" id="2.40.30.170">
    <property type="match status" value="1"/>
</dbReference>
<feature type="transmembrane region" description="Helical" evidence="4">
    <location>
        <begin position="20"/>
        <end position="42"/>
    </location>
</feature>
<keyword evidence="8" id="KW-1185">Reference proteome</keyword>
<dbReference type="AlphaFoldDB" id="A0AAP5ICW8"/>
<dbReference type="InterPro" id="IPR050465">
    <property type="entry name" value="UPF0194_transport"/>
</dbReference>
<evidence type="ECO:0000256" key="4">
    <source>
        <dbReference type="SAM" id="Phobius"/>
    </source>
</evidence>
<dbReference type="NCBIfam" id="TIGR02971">
    <property type="entry name" value="heterocyst_DevB"/>
    <property type="match status" value="1"/>
</dbReference>
<evidence type="ECO:0000256" key="5">
    <source>
        <dbReference type="SAM" id="SignalP"/>
    </source>
</evidence>
<dbReference type="PANTHER" id="PTHR32347:SF27">
    <property type="entry name" value="RND EFFLUX PUMP MEMBRANE FUSION PROTEIN BARREL-SANDWICH DOMAIN-CONTAINING PROTEIN"/>
    <property type="match status" value="1"/>
</dbReference>
<dbReference type="Proteomes" id="UP000667802">
    <property type="component" value="Unassembled WGS sequence"/>
</dbReference>
<protein>
    <submittedName>
        <fullName evidence="7">ABC exporter membrane fusion protein</fullName>
    </submittedName>
</protein>
<feature type="coiled-coil region" evidence="3">
    <location>
        <begin position="177"/>
        <end position="204"/>
    </location>
</feature>
<evidence type="ECO:0000256" key="2">
    <source>
        <dbReference type="ARBA" id="ARBA00023054"/>
    </source>
</evidence>
<feature type="coiled-coil region" evidence="3">
    <location>
        <begin position="229"/>
        <end position="271"/>
    </location>
</feature>
<feature type="signal peptide" evidence="5">
    <location>
        <begin position="1"/>
        <end position="30"/>
    </location>
</feature>
<sequence length="441" mass="47669">MVQKSVHKNHSLSKLKVPLLIALPVVTALAAGAAIVSNALFFHVKEKNPATNNVIVSAVAATGYLEPKGEAINISAPAFSEGTRVSKLLVNRGDRVKSGQVIAILDNRDRLEAAVKQALKQVEVAQAQLAQVKAGAKKGDIKAQKERFQRSKSELEGQIAIQKSTIGTLEAKLFGEKSAQQATIDRLKAELQNAQIDCKRYQSLNKGGAVSDQQRDKICLQQETSQQSLNEAQANLKRIVKTYAEQIAEAKANLNRTIVTELKQIKEARATLDSVAEVRSVDVQVQKSQLEAAQAAVLKAQADLDLAYVRSPRNGQILKVYTWPGEVVGTDGIVKLGETEQMYVKAEVYETDITKVRLGQRATIKSDGVLGDLKGTVDEIGLQIGTKNALGTDPVADADARVVEVKIRLDPQASQKVAALTNLQVNAIIHTNSREANISHS</sequence>
<keyword evidence="2 3" id="KW-0175">Coiled coil</keyword>
<dbReference type="GO" id="GO:0030313">
    <property type="term" value="C:cell envelope"/>
    <property type="evidence" value="ECO:0007669"/>
    <property type="project" value="UniProtKB-SubCell"/>
</dbReference>
<reference evidence="8" key="1">
    <citation type="journal article" date="2021" name="Science">
        <title>Hunting the eagle killer: A cyanobacterial neurotoxin causes vacuolar myelinopathy.</title>
        <authorList>
            <person name="Breinlinger S."/>
            <person name="Phillips T.J."/>
            <person name="Haram B.N."/>
            <person name="Mares J."/>
            <person name="Martinez Yerena J.A."/>
            <person name="Hrouzek P."/>
            <person name="Sobotka R."/>
            <person name="Henderson W.M."/>
            <person name="Schmieder P."/>
            <person name="Williams S.M."/>
            <person name="Lauderdale J.D."/>
            <person name="Wilde H.D."/>
            <person name="Gerrin W."/>
            <person name="Kust A."/>
            <person name="Washington J.W."/>
            <person name="Wagner C."/>
            <person name="Geier B."/>
            <person name="Liebeke M."/>
            <person name="Enke H."/>
            <person name="Niedermeyer T.H.J."/>
            <person name="Wilde S.B."/>
        </authorList>
    </citation>
    <scope>NUCLEOTIDE SEQUENCE [LARGE SCALE GENOMIC DNA]</scope>
    <source>
        <strain evidence="8">Thurmond2011</strain>
    </source>
</reference>